<evidence type="ECO:0000313" key="5">
    <source>
        <dbReference type="EMBL" id="PRY75084.1"/>
    </source>
</evidence>
<evidence type="ECO:0000259" key="4">
    <source>
        <dbReference type="PROSITE" id="PS01124"/>
    </source>
</evidence>
<feature type="domain" description="HTH araC/xylS-type" evidence="4">
    <location>
        <begin position="226"/>
        <end position="323"/>
    </location>
</feature>
<keyword evidence="6" id="KW-1185">Reference proteome</keyword>
<gene>
    <name evidence="5" type="ORF">CLV38_1379</name>
</gene>
<dbReference type="InterPro" id="IPR037923">
    <property type="entry name" value="HTH-like"/>
</dbReference>
<dbReference type="Gene3D" id="2.60.120.10">
    <property type="entry name" value="Jelly Rolls"/>
    <property type="match status" value="1"/>
</dbReference>
<dbReference type="EMBL" id="PVTO01000037">
    <property type="protein sequence ID" value="PRY75084.1"/>
    <property type="molecule type" value="Genomic_DNA"/>
</dbReference>
<dbReference type="Pfam" id="PF12833">
    <property type="entry name" value="HTH_18"/>
    <property type="match status" value="1"/>
</dbReference>
<name>A0A2T0VUN6_9LACT</name>
<dbReference type="PANTHER" id="PTHR43280">
    <property type="entry name" value="ARAC-FAMILY TRANSCRIPTIONAL REGULATOR"/>
    <property type="match status" value="1"/>
</dbReference>
<proteinExistence type="predicted"/>
<dbReference type="PROSITE" id="PS01124">
    <property type="entry name" value="HTH_ARAC_FAMILY_2"/>
    <property type="match status" value="1"/>
</dbReference>
<accession>A0A2T0VUN6</accession>
<dbReference type="Pfam" id="PF02311">
    <property type="entry name" value="AraC_binding"/>
    <property type="match status" value="1"/>
</dbReference>
<dbReference type="SMART" id="SM00342">
    <property type="entry name" value="HTH_ARAC"/>
    <property type="match status" value="1"/>
</dbReference>
<dbReference type="OrthoDB" id="9816335at2"/>
<dbReference type="InterPro" id="IPR018060">
    <property type="entry name" value="HTH_AraC"/>
</dbReference>
<dbReference type="GO" id="GO:0003700">
    <property type="term" value="F:DNA-binding transcription factor activity"/>
    <property type="evidence" value="ECO:0007669"/>
    <property type="project" value="InterPro"/>
</dbReference>
<dbReference type="InterPro" id="IPR003313">
    <property type="entry name" value="AraC-bd"/>
</dbReference>
<evidence type="ECO:0000313" key="6">
    <source>
        <dbReference type="Proteomes" id="UP000238205"/>
    </source>
</evidence>
<dbReference type="AlphaFoldDB" id="A0A2T0VUN6"/>
<keyword evidence="1" id="KW-0805">Transcription regulation</keyword>
<dbReference type="InterPro" id="IPR018062">
    <property type="entry name" value="HTH_AraC-typ_CS"/>
</dbReference>
<keyword evidence="3" id="KW-0804">Transcription</keyword>
<dbReference type="GO" id="GO:0043565">
    <property type="term" value="F:sequence-specific DNA binding"/>
    <property type="evidence" value="ECO:0007669"/>
    <property type="project" value="InterPro"/>
</dbReference>
<sequence length="326" mass="38541">MHEIVHEYLFNYNKIEKKQRKTGEFVMDLPLHSFDYDEDRMILSDHYFLKNDRIYISKHNRFAAYPEHTHRFLELNYMLKGNCTQRINGTDSVLKEGQLLLLDQGSTHSIEPLGKDDILINIIFPQTKFDIEWLSHMHAQDNQLFQFLMRTVSEKAKGEYIIFHAENNQDLQTIMIQMLNKYFTESTFGNEILRFYLPILFMELVGNTIYTLSSDTRESSANLIVIEVLKRIEKDYRDITLDSLAASLSYNTSYLSEVIKEKTGIKFTELVKEQRMKQAILLIDSTDLPISEICYAVGLQNKTHFYKQFKDYYKITPGEYRKRTKI</sequence>
<dbReference type="Gene3D" id="1.10.10.60">
    <property type="entry name" value="Homeodomain-like"/>
    <property type="match status" value="2"/>
</dbReference>
<dbReference type="CDD" id="cd06996">
    <property type="entry name" value="cupin_Lmo2851-like_N"/>
    <property type="match status" value="1"/>
</dbReference>
<dbReference type="SUPFAM" id="SSF51215">
    <property type="entry name" value="Regulatory protein AraC"/>
    <property type="match status" value="1"/>
</dbReference>
<dbReference type="InterPro" id="IPR014710">
    <property type="entry name" value="RmlC-like_jellyroll"/>
</dbReference>
<dbReference type="PROSITE" id="PS00041">
    <property type="entry name" value="HTH_ARAC_FAMILY_1"/>
    <property type="match status" value="1"/>
</dbReference>
<evidence type="ECO:0000256" key="2">
    <source>
        <dbReference type="ARBA" id="ARBA00023125"/>
    </source>
</evidence>
<reference evidence="5 6" key="1">
    <citation type="submission" date="2018-03" db="EMBL/GenBank/DDBJ databases">
        <title>Genomic Encyclopedia of Archaeal and Bacterial Type Strains, Phase II (KMG-II): from individual species to whole genera.</title>
        <authorList>
            <person name="Goeker M."/>
        </authorList>
    </citation>
    <scope>NUCLEOTIDE SEQUENCE [LARGE SCALE GENOMIC DNA]</scope>
    <source>
        <strain evidence="5 6">DSM 13175</strain>
    </source>
</reference>
<organism evidence="5 6">
    <name type="scientific">Alkalibacterium olivapovliticus</name>
    <dbReference type="NCBI Taxonomy" id="99907"/>
    <lineage>
        <taxon>Bacteria</taxon>
        <taxon>Bacillati</taxon>
        <taxon>Bacillota</taxon>
        <taxon>Bacilli</taxon>
        <taxon>Lactobacillales</taxon>
        <taxon>Carnobacteriaceae</taxon>
        <taxon>Alkalibacterium</taxon>
    </lineage>
</organism>
<protein>
    <submittedName>
        <fullName evidence="5">AraC-like protein</fullName>
    </submittedName>
</protein>
<dbReference type="RefSeq" id="WP_106196136.1">
    <property type="nucleotide sequence ID" value="NZ_PVTO01000037.1"/>
</dbReference>
<dbReference type="PANTHER" id="PTHR43280:SF28">
    <property type="entry name" value="HTH-TYPE TRANSCRIPTIONAL ACTIVATOR RHAS"/>
    <property type="match status" value="1"/>
</dbReference>
<dbReference type="InterPro" id="IPR009057">
    <property type="entry name" value="Homeodomain-like_sf"/>
</dbReference>
<keyword evidence="2" id="KW-0238">DNA-binding</keyword>
<comment type="caution">
    <text evidence="5">The sequence shown here is derived from an EMBL/GenBank/DDBJ whole genome shotgun (WGS) entry which is preliminary data.</text>
</comment>
<dbReference type="SUPFAM" id="SSF46689">
    <property type="entry name" value="Homeodomain-like"/>
    <property type="match status" value="1"/>
</dbReference>
<dbReference type="Proteomes" id="UP000238205">
    <property type="component" value="Unassembled WGS sequence"/>
</dbReference>
<evidence type="ECO:0000256" key="3">
    <source>
        <dbReference type="ARBA" id="ARBA00023163"/>
    </source>
</evidence>
<evidence type="ECO:0000256" key="1">
    <source>
        <dbReference type="ARBA" id="ARBA00023015"/>
    </source>
</evidence>